<dbReference type="RefSeq" id="WP_013677820.1">
    <property type="nucleotide sequence ID" value="NC_015312.1"/>
</dbReference>
<gene>
    <name evidence="1" type="ordered locus">Psed_5794</name>
</gene>
<proteinExistence type="predicted"/>
<evidence type="ECO:0000313" key="2">
    <source>
        <dbReference type="Proteomes" id="UP000007809"/>
    </source>
</evidence>
<dbReference type="AlphaFoldDB" id="F4D1D3"/>
<dbReference type="STRING" id="675635.Psed_5794"/>
<dbReference type="KEGG" id="pdx:Psed_5794"/>
<protein>
    <submittedName>
        <fullName evidence="1">Uncharacterized protein</fullName>
    </submittedName>
</protein>
<sequence length="61" mass="6743">MASRIKNIEPATPPPDGWVVLKKGESTQTVHPDAVTYWVDKRKWERVVDAPATAPATDKEG</sequence>
<dbReference type="HOGENOM" id="CLU_2919429_0_0_11"/>
<accession>F4D1D3</accession>
<keyword evidence="2" id="KW-1185">Reference proteome</keyword>
<evidence type="ECO:0000313" key="1">
    <source>
        <dbReference type="EMBL" id="AEA27921.1"/>
    </source>
</evidence>
<dbReference type="Proteomes" id="UP000007809">
    <property type="component" value="Chromosome"/>
</dbReference>
<dbReference type="EMBL" id="CP002593">
    <property type="protein sequence ID" value="AEA27921.1"/>
    <property type="molecule type" value="Genomic_DNA"/>
</dbReference>
<name>F4D1D3_PSEUX</name>
<organism evidence="1 2">
    <name type="scientific">Pseudonocardia dioxanivorans (strain ATCC 55486 / DSM 44775 / JCM 13855 / CB1190)</name>
    <dbReference type="NCBI Taxonomy" id="675635"/>
    <lineage>
        <taxon>Bacteria</taxon>
        <taxon>Bacillati</taxon>
        <taxon>Actinomycetota</taxon>
        <taxon>Actinomycetes</taxon>
        <taxon>Pseudonocardiales</taxon>
        <taxon>Pseudonocardiaceae</taxon>
        <taxon>Pseudonocardia</taxon>
    </lineage>
</organism>
<reference evidence="1 2" key="1">
    <citation type="journal article" date="2011" name="J. Bacteriol.">
        <title>Genome sequence of the 1,4-dioxane-degrading Pseudonocardia dioxanivorans strain CB1190.</title>
        <authorList>
            <person name="Sales C.M."/>
            <person name="Mahendra S."/>
            <person name="Grostern A."/>
            <person name="Parales R.E."/>
            <person name="Goodwin L.A."/>
            <person name="Woyke T."/>
            <person name="Nolan M."/>
            <person name="Lapidus A."/>
            <person name="Chertkov O."/>
            <person name="Ovchinnikova G."/>
            <person name="Sczyrba A."/>
            <person name="Alvarez-Cohen L."/>
        </authorList>
    </citation>
    <scope>NUCLEOTIDE SEQUENCE [LARGE SCALE GENOMIC DNA]</scope>
    <source>
        <strain evidence="2">ATCC 55486 / DSM 44775 / JCM 13855 / CB1190</strain>
    </source>
</reference>